<dbReference type="AlphaFoldDB" id="A0A4S4G5D2"/>
<organism evidence="2 3">
    <name type="scientific">Adlercreutzia caecimuris</name>
    <dbReference type="NCBI Taxonomy" id="671266"/>
    <lineage>
        <taxon>Bacteria</taxon>
        <taxon>Bacillati</taxon>
        <taxon>Actinomycetota</taxon>
        <taxon>Coriobacteriia</taxon>
        <taxon>Eggerthellales</taxon>
        <taxon>Eggerthellaceae</taxon>
        <taxon>Adlercreutzia</taxon>
    </lineage>
</organism>
<dbReference type="Gene3D" id="3.40.50.10170">
    <property type="match status" value="1"/>
</dbReference>
<dbReference type="PROSITE" id="PS51482">
    <property type="entry name" value="DEGV"/>
    <property type="match status" value="1"/>
</dbReference>
<dbReference type="SUPFAM" id="SSF82549">
    <property type="entry name" value="DAK1/DegV-like"/>
    <property type="match status" value="1"/>
</dbReference>
<keyword evidence="1" id="KW-0446">Lipid-binding</keyword>
<dbReference type="InterPro" id="IPR050270">
    <property type="entry name" value="DegV_domain_contain"/>
</dbReference>
<evidence type="ECO:0000313" key="2">
    <source>
        <dbReference type="EMBL" id="THG38058.1"/>
    </source>
</evidence>
<evidence type="ECO:0000256" key="1">
    <source>
        <dbReference type="ARBA" id="ARBA00023121"/>
    </source>
</evidence>
<dbReference type="GO" id="GO:0008289">
    <property type="term" value="F:lipid binding"/>
    <property type="evidence" value="ECO:0007669"/>
    <property type="project" value="UniProtKB-KW"/>
</dbReference>
<accession>A0A4S4G5D2</accession>
<comment type="caution">
    <text evidence="2">The sequence shown here is derived from an EMBL/GenBank/DDBJ whole genome shotgun (WGS) entry which is preliminary data.</text>
</comment>
<dbReference type="Pfam" id="PF02645">
    <property type="entry name" value="DegV"/>
    <property type="match status" value="1"/>
</dbReference>
<protein>
    <submittedName>
        <fullName evidence="2">DegV family protein</fullName>
    </submittedName>
</protein>
<gene>
    <name evidence="2" type="ORF">E5986_04195</name>
</gene>
<name>A0A4S4G5D2_9ACTN</name>
<dbReference type="InterPro" id="IPR003797">
    <property type="entry name" value="DegV"/>
</dbReference>
<sequence length="290" mass="30991">MAIRIIVDSSADMEEDYACAHGITIIPMTITFGDEEFAEGVDISRTEFFERLIESDELPRTSQIPPMVFQDLFQEAVAAGDTVVCITLSSHISGTYQSACIAAAPFKESVFVVDSENATVGERILAERAWALRDEGLSAADIAYCLDQEKKDIRLVAALDGLEYLRRGGRISGAAAAIGGLLSIKPVVGVVDGKVVVLGKARGSKASRSMVFEEIEKAGGIDFTRPVWVAYSGLSDKIGRKYIADSLAIAAEQDLIESPDALELPLTLVGAVIGTHVGPDGVAFAFFARK</sequence>
<proteinExistence type="predicted"/>
<dbReference type="PANTHER" id="PTHR33434">
    <property type="entry name" value="DEGV DOMAIN-CONTAINING PROTEIN DR_1986-RELATED"/>
    <property type="match status" value="1"/>
</dbReference>
<dbReference type="GeneID" id="82189755"/>
<dbReference type="EMBL" id="SSTJ01000003">
    <property type="protein sequence ID" value="THG38058.1"/>
    <property type="molecule type" value="Genomic_DNA"/>
</dbReference>
<dbReference type="PANTHER" id="PTHR33434:SF2">
    <property type="entry name" value="FATTY ACID-BINDING PROTEIN TM_1468"/>
    <property type="match status" value="1"/>
</dbReference>
<dbReference type="Proteomes" id="UP000308978">
    <property type="component" value="Unassembled WGS sequence"/>
</dbReference>
<dbReference type="NCBIfam" id="TIGR00762">
    <property type="entry name" value="DegV"/>
    <property type="match status" value="1"/>
</dbReference>
<evidence type="ECO:0000313" key="3">
    <source>
        <dbReference type="Proteomes" id="UP000308978"/>
    </source>
</evidence>
<reference evidence="2 3" key="1">
    <citation type="submission" date="2019-04" db="EMBL/GenBank/DDBJ databases">
        <title>Microbes associate with the intestines of laboratory mice.</title>
        <authorList>
            <person name="Navarre W."/>
            <person name="Wong E."/>
            <person name="Huang K.C."/>
            <person name="Tropini C."/>
            <person name="Ng K."/>
            <person name="Yu B."/>
        </authorList>
    </citation>
    <scope>NUCLEOTIDE SEQUENCE [LARGE SCALE GENOMIC DNA]</scope>
    <source>
        <strain evidence="2 3">NM80_B27</strain>
    </source>
</reference>
<dbReference type="RefSeq" id="WP_016308329.1">
    <property type="nucleotide sequence ID" value="NZ_SSTJ01000003.1"/>
</dbReference>
<dbReference type="InterPro" id="IPR043168">
    <property type="entry name" value="DegV_C"/>
</dbReference>
<dbReference type="Gene3D" id="3.30.1180.10">
    <property type="match status" value="1"/>
</dbReference>